<dbReference type="KEGG" id="fsa:C5Q98_03355"/>
<gene>
    <name evidence="4" type="ORF">C5Q98_03355</name>
</gene>
<organism evidence="4 5">
    <name type="scientific">Fastidiosipila sanguinis</name>
    <dbReference type="NCBI Taxonomy" id="236753"/>
    <lineage>
        <taxon>Bacteria</taxon>
        <taxon>Bacillati</taxon>
        <taxon>Bacillota</taxon>
        <taxon>Clostridia</taxon>
        <taxon>Eubacteriales</taxon>
        <taxon>Oscillospiraceae</taxon>
        <taxon>Fastidiosipila</taxon>
    </lineage>
</organism>
<feature type="active site" description="Acyl-thioester intermediate" evidence="2">
    <location>
        <position position="261"/>
    </location>
</feature>
<evidence type="ECO:0000256" key="2">
    <source>
        <dbReference type="PIRSR" id="PIRSR605754-1"/>
    </source>
</evidence>
<evidence type="ECO:0000313" key="4">
    <source>
        <dbReference type="EMBL" id="AVM42322.1"/>
    </source>
</evidence>
<dbReference type="InterPro" id="IPR005754">
    <property type="entry name" value="Sortase"/>
</dbReference>
<evidence type="ECO:0008006" key="6">
    <source>
        <dbReference type="Google" id="ProtNLM"/>
    </source>
</evidence>
<keyword evidence="3" id="KW-1133">Transmembrane helix</keyword>
<dbReference type="GO" id="GO:0016787">
    <property type="term" value="F:hydrolase activity"/>
    <property type="evidence" value="ECO:0007669"/>
    <property type="project" value="UniProtKB-KW"/>
</dbReference>
<dbReference type="OrthoDB" id="165822at2"/>
<feature type="active site" description="Proton donor/acceptor" evidence="2">
    <location>
        <position position="198"/>
    </location>
</feature>
<dbReference type="NCBIfam" id="TIGR01076">
    <property type="entry name" value="sortase_fam"/>
    <property type="match status" value="1"/>
</dbReference>
<dbReference type="RefSeq" id="WP_106012305.1">
    <property type="nucleotide sequence ID" value="NZ_CP027226.1"/>
</dbReference>
<keyword evidence="5" id="KW-1185">Reference proteome</keyword>
<dbReference type="Pfam" id="PF04203">
    <property type="entry name" value="Sortase"/>
    <property type="match status" value="1"/>
</dbReference>
<dbReference type="AlphaFoldDB" id="A0A2S0KMR1"/>
<evidence type="ECO:0000256" key="3">
    <source>
        <dbReference type="SAM" id="Phobius"/>
    </source>
</evidence>
<dbReference type="SUPFAM" id="SSF63817">
    <property type="entry name" value="Sortase"/>
    <property type="match status" value="1"/>
</dbReference>
<evidence type="ECO:0000313" key="5">
    <source>
        <dbReference type="Proteomes" id="UP000237947"/>
    </source>
</evidence>
<dbReference type="InterPro" id="IPR023365">
    <property type="entry name" value="Sortase_dom-sf"/>
</dbReference>
<accession>A0A2S0KMR1</accession>
<dbReference type="Gene3D" id="2.40.260.10">
    <property type="entry name" value="Sortase"/>
    <property type="match status" value="1"/>
</dbReference>
<reference evidence="5" key="1">
    <citation type="submission" date="2018-02" db="EMBL/GenBank/DDBJ databases">
        <authorList>
            <person name="Holder M.E."/>
            <person name="Ajami N.J."/>
            <person name="Petrosino J.F."/>
        </authorList>
    </citation>
    <scope>NUCLEOTIDE SEQUENCE [LARGE SCALE GENOMIC DNA]</scope>
    <source>
        <strain evidence="5">CCUG 47711</strain>
    </source>
</reference>
<dbReference type="EMBL" id="CP027226">
    <property type="protein sequence ID" value="AVM42322.1"/>
    <property type="molecule type" value="Genomic_DNA"/>
</dbReference>
<protein>
    <recommendedName>
        <fullName evidence="6">Class D sortase</fullName>
    </recommendedName>
</protein>
<sequence length="284" mass="31915">MKSNKLDNLNLDKDKIDAKNISDALPNEKDLSNQGKKKGKTKKKKTWFSRFLDIVIVVLIAIGLFLIIRPFYIAYQQDKVMDDLTKLIKTTNNDNTKPTSTPDKIDGALIDGNGIWVDANANRIEGEALEDFGQEEDPNATTSPYFYLEPLGMIQIDSVNINLPLLKGAGYVPLRYGAGWYEDSAEIGNPGRATILGHSAYTNDRFFSKLKDVKVGEKIRITRQNKVYEYNISNIEIIPQGELINYLTNPDVSSQIMLITCHNAPSWNQRLLVFADLVSVKDAK</sequence>
<name>A0A2S0KMR1_9FIRM</name>
<dbReference type="Proteomes" id="UP000237947">
    <property type="component" value="Chromosome"/>
</dbReference>
<keyword evidence="1" id="KW-0378">Hydrolase</keyword>
<feature type="transmembrane region" description="Helical" evidence="3">
    <location>
        <begin position="47"/>
        <end position="68"/>
    </location>
</feature>
<proteinExistence type="predicted"/>
<keyword evidence="3" id="KW-0812">Transmembrane</keyword>
<keyword evidence="3" id="KW-0472">Membrane</keyword>
<evidence type="ECO:0000256" key="1">
    <source>
        <dbReference type="ARBA" id="ARBA00022801"/>
    </source>
</evidence>